<organism evidence="6">
    <name type="scientific">Prymnesium polylepis</name>
    <dbReference type="NCBI Taxonomy" id="72548"/>
    <lineage>
        <taxon>Eukaryota</taxon>
        <taxon>Haptista</taxon>
        <taxon>Haptophyta</taxon>
        <taxon>Prymnesiophyceae</taxon>
        <taxon>Prymnesiales</taxon>
        <taxon>Prymnesiaceae</taxon>
        <taxon>Prymnesium</taxon>
    </lineage>
</organism>
<evidence type="ECO:0000313" key="6">
    <source>
        <dbReference type="EMBL" id="CAE2201630.1"/>
    </source>
</evidence>
<dbReference type="SUPFAM" id="SSF51430">
    <property type="entry name" value="NAD(P)-linked oxidoreductase"/>
    <property type="match status" value="1"/>
</dbReference>
<evidence type="ECO:0000256" key="4">
    <source>
        <dbReference type="PIRSR" id="PIRSR000097-3"/>
    </source>
</evidence>
<dbReference type="PROSITE" id="PS00798">
    <property type="entry name" value="ALDOKETO_REDUCTASE_1"/>
    <property type="match status" value="1"/>
</dbReference>
<keyword evidence="1" id="KW-0560">Oxidoreductase</keyword>
<dbReference type="FunFam" id="3.20.20.100:FF:000002">
    <property type="entry name" value="2,5-diketo-D-gluconic acid reductase A"/>
    <property type="match status" value="1"/>
</dbReference>
<accession>A0A7S4M5K3</accession>
<dbReference type="PANTHER" id="PTHR43827">
    <property type="entry name" value="2,5-DIKETO-D-GLUCONIC ACID REDUCTASE"/>
    <property type="match status" value="1"/>
</dbReference>
<evidence type="ECO:0000256" key="2">
    <source>
        <dbReference type="PIRSR" id="PIRSR000097-1"/>
    </source>
</evidence>
<gene>
    <name evidence="6" type="ORF">CPOL0286_LOCUS4572</name>
</gene>
<evidence type="ECO:0000256" key="1">
    <source>
        <dbReference type="ARBA" id="ARBA00023002"/>
    </source>
</evidence>
<dbReference type="Pfam" id="PF00248">
    <property type="entry name" value="Aldo_ket_red"/>
    <property type="match status" value="1"/>
</dbReference>
<dbReference type="PIRSF" id="PIRSF000097">
    <property type="entry name" value="AKR"/>
    <property type="match status" value="1"/>
</dbReference>
<feature type="site" description="Lowers pKa of active site Tyr" evidence="4">
    <location>
        <position position="119"/>
    </location>
</feature>
<dbReference type="EMBL" id="HBKO01010016">
    <property type="protein sequence ID" value="CAE2201630.1"/>
    <property type="molecule type" value="Transcribed_RNA"/>
</dbReference>
<dbReference type="InterPro" id="IPR036812">
    <property type="entry name" value="NAD(P)_OxRdtase_dom_sf"/>
</dbReference>
<dbReference type="AlphaFoldDB" id="A0A7S4M5K3"/>
<evidence type="ECO:0000259" key="5">
    <source>
        <dbReference type="Pfam" id="PF00248"/>
    </source>
</evidence>
<dbReference type="Gene3D" id="3.20.20.100">
    <property type="entry name" value="NADP-dependent oxidoreductase domain"/>
    <property type="match status" value="1"/>
</dbReference>
<reference evidence="6" key="1">
    <citation type="submission" date="2021-01" db="EMBL/GenBank/DDBJ databases">
        <authorList>
            <person name="Corre E."/>
            <person name="Pelletier E."/>
            <person name="Niang G."/>
            <person name="Scheremetjew M."/>
            <person name="Finn R."/>
            <person name="Kale V."/>
            <person name="Holt S."/>
            <person name="Cochrane G."/>
            <person name="Meng A."/>
            <person name="Brown T."/>
            <person name="Cohen L."/>
        </authorList>
    </citation>
    <scope>NUCLEOTIDE SEQUENCE</scope>
    <source>
        <strain evidence="6">UIO037</strain>
    </source>
</reference>
<dbReference type="InterPro" id="IPR020471">
    <property type="entry name" value="AKR"/>
</dbReference>
<dbReference type="InterPro" id="IPR018170">
    <property type="entry name" value="Aldo/ket_reductase_CS"/>
</dbReference>
<dbReference type="CDD" id="cd19071">
    <property type="entry name" value="AKR_AKR1-5-like"/>
    <property type="match status" value="1"/>
</dbReference>
<evidence type="ECO:0000256" key="3">
    <source>
        <dbReference type="PIRSR" id="PIRSR000097-2"/>
    </source>
</evidence>
<sequence>MPTFIDSPFPTKAAYESYQKLPEAEQAAAWAAAASGSCNKLNMTKASGHDLGDGRNIPVVGLGLYYTPPGAATYDIVAAALKLGYRHLDTAAFYENEEDVGRAVRDSGIPRDEIFITSKVWPGEDGEWLTDGQKAVLDTVETTVKLLGTHTDLYLIHTPFNPTQRINYYLGLEAAQKKGLTTSIGVSNFGVAHLQELIASDRTTVKPAANEVELHPFLRKDDIAKFCTERSIAIIAYSPLARALRLDHPVLASVAKAHGASPAQVLVRWSMQHGYVPLPKSVRAERIAQNVDVFRFELTQADMTALDALDERLFTEWEEWGNLDPTTVP</sequence>
<name>A0A7S4M5K3_9EUKA</name>
<dbReference type="PRINTS" id="PR00069">
    <property type="entry name" value="ALDKETRDTASE"/>
</dbReference>
<feature type="binding site" evidence="3">
    <location>
        <position position="157"/>
    </location>
    <ligand>
        <name>substrate</name>
    </ligand>
</feature>
<proteinExistence type="predicted"/>
<feature type="domain" description="NADP-dependent oxidoreductase" evidence="5">
    <location>
        <begin position="73"/>
        <end position="311"/>
    </location>
</feature>
<dbReference type="GO" id="GO:0016616">
    <property type="term" value="F:oxidoreductase activity, acting on the CH-OH group of donors, NAD or NADP as acceptor"/>
    <property type="evidence" value="ECO:0007669"/>
    <property type="project" value="UniProtKB-ARBA"/>
</dbReference>
<dbReference type="InterPro" id="IPR023210">
    <property type="entry name" value="NADP_OxRdtase_dom"/>
</dbReference>
<protein>
    <recommendedName>
        <fullName evidence="5">NADP-dependent oxidoreductase domain-containing protein</fullName>
    </recommendedName>
</protein>
<dbReference type="PANTHER" id="PTHR43827:SF13">
    <property type="entry name" value="ALDO_KETO REDUCTASE FAMILY PROTEIN"/>
    <property type="match status" value="1"/>
</dbReference>
<feature type="active site" description="Proton donor" evidence="2">
    <location>
        <position position="94"/>
    </location>
</feature>